<accession>A0A8K0CUD4</accession>
<name>A0A8K0CUD4_IGNLU</name>
<protein>
    <submittedName>
        <fullName evidence="1">Uncharacterized protein</fullName>
    </submittedName>
</protein>
<sequence length="170" mass="20325">MNIEVRKKIGKKRQRIKEQTWKVRTLLAPGRTSEPINELKKYKMNITAIQEMRLKRGKDRRKKSGYCETAFANKRQTKERIHNERGSQKQQKIKILCEIRRGKQFNAKRRHANSDKALIEGSLKCEKYKETIKKVAKKVCGTTKIKEERAKRTEWWNDEIRKIVKEEKTK</sequence>
<organism evidence="1 2">
    <name type="scientific">Ignelater luminosus</name>
    <name type="common">Cucubano</name>
    <name type="synonym">Pyrophorus luminosus</name>
    <dbReference type="NCBI Taxonomy" id="2038154"/>
    <lineage>
        <taxon>Eukaryota</taxon>
        <taxon>Metazoa</taxon>
        <taxon>Ecdysozoa</taxon>
        <taxon>Arthropoda</taxon>
        <taxon>Hexapoda</taxon>
        <taxon>Insecta</taxon>
        <taxon>Pterygota</taxon>
        <taxon>Neoptera</taxon>
        <taxon>Endopterygota</taxon>
        <taxon>Coleoptera</taxon>
        <taxon>Polyphaga</taxon>
        <taxon>Elateriformia</taxon>
        <taxon>Elateroidea</taxon>
        <taxon>Elateridae</taxon>
        <taxon>Agrypninae</taxon>
        <taxon>Pyrophorini</taxon>
        <taxon>Ignelater</taxon>
    </lineage>
</organism>
<proteinExistence type="predicted"/>
<dbReference type="AlphaFoldDB" id="A0A8K0CUD4"/>
<evidence type="ECO:0000313" key="1">
    <source>
        <dbReference type="EMBL" id="KAF2892669.1"/>
    </source>
</evidence>
<comment type="caution">
    <text evidence="1">The sequence shown here is derived from an EMBL/GenBank/DDBJ whole genome shotgun (WGS) entry which is preliminary data.</text>
</comment>
<dbReference type="EMBL" id="VTPC01008600">
    <property type="protein sequence ID" value="KAF2892669.1"/>
    <property type="molecule type" value="Genomic_DNA"/>
</dbReference>
<dbReference type="OrthoDB" id="6742806at2759"/>
<reference evidence="1" key="1">
    <citation type="submission" date="2019-08" db="EMBL/GenBank/DDBJ databases">
        <title>The genome of the North American firefly Photinus pyralis.</title>
        <authorList>
            <consortium name="Photinus pyralis genome working group"/>
            <person name="Fallon T.R."/>
            <person name="Sander Lower S.E."/>
            <person name="Weng J.-K."/>
        </authorList>
    </citation>
    <scope>NUCLEOTIDE SEQUENCE</scope>
    <source>
        <strain evidence="1">TRF0915ILg1</strain>
        <tissue evidence="1">Whole body</tissue>
    </source>
</reference>
<evidence type="ECO:0000313" key="2">
    <source>
        <dbReference type="Proteomes" id="UP000801492"/>
    </source>
</evidence>
<dbReference type="Proteomes" id="UP000801492">
    <property type="component" value="Unassembled WGS sequence"/>
</dbReference>
<keyword evidence="2" id="KW-1185">Reference proteome</keyword>
<gene>
    <name evidence="1" type="ORF">ILUMI_13505</name>
</gene>